<reference evidence="2" key="2">
    <citation type="submission" date="2025-08" db="UniProtKB">
        <authorList>
            <consortium name="RefSeq"/>
        </authorList>
    </citation>
    <scope>IDENTIFICATION</scope>
    <source>
        <tissue evidence="2">Etiolated seedlings</tissue>
    </source>
</reference>
<accession>A0A1S2YQ62</accession>
<evidence type="ECO:0000313" key="1">
    <source>
        <dbReference type="Proteomes" id="UP000087171"/>
    </source>
</evidence>
<dbReference type="PaxDb" id="3827-XP_004508194.1"/>
<name>A0A1S2YQ62_CICAR</name>
<gene>
    <name evidence="2" type="primary">LOC101489667</name>
</gene>
<dbReference type="RefSeq" id="XP_004508194.1">
    <property type="nucleotide sequence ID" value="XM_004508137.3"/>
</dbReference>
<keyword evidence="1" id="KW-1185">Reference proteome</keyword>
<dbReference type="Proteomes" id="UP000087171">
    <property type="component" value="Chromosome Ca7"/>
</dbReference>
<dbReference type="PANTHER" id="PTHR33484:SF16">
    <property type="match status" value="1"/>
</dbReference>
<dbReference type="OrthoDB" id="1660139at2759"/>
<reference evidence="1" key="1">
    <citation type="journal article" date="2013" name="Nat. Biotechnol.">
        <title>Draft genome sequence of chickpea (Cicer arietinum) provides a resource for trait improvement.</title>
        <authorList>
            <person name="Varshney R.K."/>
            <person name="Song C."/>
            <person name="Saxena R.K."/>
            <person name="Azam S."/>
            <person name="Yu S."/>
            <person name="Sharpe A.G."/>
            <person name="Cannon S."/>
            <person name="Baek J."/>
            <person name="Rosen B.D."/>
            <person name="Tar'an B."/>
            <person name="Millan T."/>
            <person name="Zhang X."/>
            <person name="Ramsay L.D."/>
            <person name="Iwata A."/>
            <person name="Wang Y."/>
            <person name="Nelson W."/>
            <person name="Farmer A.D."/>
            <person name="Gaur P.M."/>
            <person name="Soderlund C."/>
            <person name="Penmetsa R.V."/>
            <person name="Xu C."/>
            <person name="Bharti A.K."/>
            <person name="He W."/>
            <person name="Winter P."/>
            <person name="Zhao S."/>
            <person name="Hane J.K."/>
            <person name="Carrasquilla-Garcia N."/>
            <person name="Condie J.A."/>
            <person name="Upadhyaya H.D."/>
            <person name="Luo M.C."/>
            <person name="Thudi M."/>
            <person name="Gowda C.L."/>
            <person name="Singh N.P."/>
            <person name="Lichtenzveig J."/>
            <person name="Gali K.K."/>
            <person name="Rubio J."/>
            <person name="Nadarajan N."/>
            <person name="Dolezel J."/>
            <person name="Bansal K.C."/>
            <person name="Xu X."/>
            <person name="Edwards D."/>
            <person name="Zhang G."/>
            <person name="Kahl G."/>
            <person name="Gil J."/>
            <person name="Singh K.B."/>
            <person name="Datta S.K."/>
            <person name="Jackson S.A."/>
            <person name="Wang J."/>
            <person name="Cook D.R."/>
        </authorList>
    </citation>
    <scope>NUCLEOTIDE SEQUENCE [LARGE SCALE GENOMIC DNA]</scope>
    <source>
        <strain evidence="1">cv. CDC Frontier</strain>
    </source>
</reference>
<dbReference type="PANTHER" id="PTHR33484">
    <property type="entry name" value="BNAC07G33360D PROTEIN"/>
    <property type="match status" value="1"/>
</dbReference>
<sequence length="88" mass="10060">MAPQVDLREIGLEGFDLIDKFYGVAGGSTRTRVKKNNNRVFPARQGRWVVHDEMEEPVVMNSKEVAARFGGIHVVDYFNGKKPQVRLW</sequence>
<organism evidence="1 2">
    <name type="scientific">Cicer arietinum</name>
    <name type="common">Chickpea</name>
    <name type="synonym">Garbanzo</name>
    <dbReference type="NCBI Taxonomy" id="3827"/>
    <lineage>
        <taxon>Eukaryota</taxon>
        <taxon>Viridiplantae</taxon>
        <taxon>Streptophyta</taxon>
        <taxon>Embryophyta</taxon>
        <taxon>Tracheophyta</taxon>
        <taxon>Spermatophyta</taxon>
        <taxon>Magnoliopsida</taxon>
        <taxon>eudicotyledons</taxon>
        <taxon>Gunneridae</taxon>
        <taxon>Pentapetalae</taxon>
        <taxon>rosids</taxon>
        <taxon>fabids</taxon>
        <taxon>Fabales</taxon>
        <taxon>Fabaceae</taxon>
        <taxon>Papilionoideae</taxon>
        <taxon>50 kb inversion clade</taxon>
        <taxon>NPAAA clade</taxon>
        <taxon>Hologalegina</taxon>
        <taxon>IRL clade</taxon>
        <taxon>Cicereae</taxon>
        <taxon>Cicer</taxon>
    </lineage>
</organism>
<protein>
    <submittedName>
        <fullName evidence="2">Uncharacterized protein LOC101489667</fullName>
    </submittedName>
</protein>
<evidence type="ECO:0000313" key="2">
    <source>
        <dbReference type="RefSeq" id="XP_004508194.1"/>
    </source>
</evidence>
<proteinExistence type="predicted"/>
<dbReference type="AlphaFoldDB" id="A0A1S2YQ62"/>